<comment type="cofactor">
    <cofactor evidence="1">
        <name>Zn(2+)</name>
        <dbReference type="ChEBI" id="CHEBI:29105"/>
    </cofactor>
</comment>
<accession>A0A9J6E0B0</accession>
<evidence type="ECO:0000313" key="10">
    <source>
        <dbReference type="EMBL" id="KAH8027658.1"/>
    </source>
</evidence>
<evidence type="ECO:0000256" key="4">
    <source>
        <dbReference type="ARBA" id="ARBA00022723"/>
    </source>
</evidence>
<keyword evidence="5" id="KW-0378">Hydrolase</keyword>
<keyword evidence="6" id="KW-0862">Zinc</keyword>
<evidence type="ECO:0000256" key="2">
    <source>
        <dbReference type="ARBA" id="ARBA00007357"/>
    </source>
</evidence>
<sequence>MLRYLLKSDTDPCKDFYKYVCDQWPSQQPPDASYTGADGALAAEIETRMHDFLNGPGMSSIQPLFTFWTNCNNQGSVPRHRVLSHLRALGLELPGSRASASPERLMVLAVTWSKSSASLPCLQLSLIATQKGKAQHVVAVDEPELAWGRMKPPLVTAEGTEQWNMLLRVAQPLALLLLSDLGAVQSVTRSFARITMAMTNVSVAHRHISDRMALYEMHSYQELSRLDPLLNGLFGSSQDLRPSSRLLVKAPRFLDLVYTLLATDREALHEYIVILALLHLAPFMDVPDASSAFLSSLTGEDVTWGTPPWWRGDIMVDEVRNGLVEFIDSLSILDAWSKIIAKIKVRDTKVYTFYPIVLADLKNLNAYVKKLERSVTWDGDIMEYYIRLRGFLAQMMERDESLDFFLPSELSDVLSNPSDTTPYQHLKTKVLERFMPSERVRLQQLLAEGDLGDRRPSQLLRRMRQLLGKHDVSAHSALLRELFLQRLSQPIRLVLAAAGDVNLDRLAELADQVHEATSPSVNAVLPPADTAISRLEARIDELAASIAALRSPLQETRCFTFHVLGHDLLAASSGSSWRTQYYYEIARTIPKLELGRFLLHAAGLYKPEGLWWTEATRAAFQDDMACLEEKHSQMILQDGGINLHDVNKRLNLQGLSDVEDNVAVRISVKVFNDRLFTNRYLNRDYRLPGVEHLSSQQLFFIYLARSHCEIFTIEKKLEDIRCSYKSKGKYRTNLPLSNNHEFADAFQCAHGTEMNPTTQCSVWR</sequence>
<dbReference type="PROSITE" id="PS51885">
    <property type="entry name" value="NEPRILYSIN"/>
    <property type="match status" value="1"/>
</dbReference>
<dbReference type="Pfam" id="PF05649">
    <property type="entry name" value="Peptidase_M13_N"/>
    <property type="match status" value="1"/>
</dbReference>
<dbReference type="Proteomes" id="UP000821866">
    <property type="component" value="Chromosome 4"/>
</dbReference>
<dbReference type="GO" id="GO:0005886">
    <property type="term" value="C:plasma membrane"/>
    <property type="evidence" value="ECO:0007669"/>
    <property type="project" value="TreeGrafter"/>
</dbReference>
<dbReference type="VEuPathDB" id="VectorBase:LOC119180158"/>
<dbReference type="Pfam" id="PF01431">
    <property type="entry name" value="Peptidase_M13"/>
    <property type="match status" value="1"/>
</dbReference>
<reference evidence="10" key="1">
    <citation type="journal article" date="2020" name="Cell">
        <title>Large-Scale Comparative Analyses of Tick Genomes Elucidate Their Genetic Diversity and Vector Capacities.</title>
        <authorList>
            <consortium name="Tick Genome and Microbiome Consortium (TIGMIC)"/>
            <person name="Jia N."/>
            <person name="Wang J."/>
            <person name="Shi W."/>
            <person name="Du L."/>
            <person name="Sun Y."/>
            <person name="Zhan W."/>
            <person name="Jiang J.F."/>
            <person name="Wang Q."/>
            <person name="Zhang B."/>
            <person name="Ji P."/>
            <person name="Bell-Sakyi L."/>
            <person name="Cui X.M."/>
            <person name="Yuan T.T."/>
            <person name="Jiang B.G."/>
            <person name="Yang W.F."/>
            <person name="Lam T.T."/>
            <person name="Chang Q.C."/>
            <person name="Ding S.J."/>
            <person name="Wang X.J."/>
            <person name="Zhu J.G."/>
            <person name="Ruan X.D."/>
            <person name="Zhao L."/>
            <person name="Wei J.T."/>
            <person name="Ye R.Z."/>
            <person name="Que T.C."/>
            <person name="Du C.H."/>
            <person name="Zhou Y.H."/>
            <person name="Cheng J.X."/>
            <person name="Dai P.F."/>
            <person name="Guo W.B."/>
            <person name="Han X.H."/>
            <person name="Huang E.J."/>
            <person name="Li L.F."/>
            <person name="Wei W."/>
            <person name="Gao Y.C."/>
            <person name="Liu J.Z."/>
            <person name="Shao H.Z."/>
            <person name="Wang X."/>
            <person name="Wang C.C."/>
            <person name="Yang T.C."/>
            <person name="Huo Q.B."/>
            <person name="Li W."/>
            <person name="Chen H.Y."/>
            <person name="Chen S.E."/>
            <person name="Zhou L.G."/>
            <person name="Ni X.B."/>
            <person name="Tian J.H."/>
            <person name="Sheng Y."/>
            <person name="Liu T."/>
            <person name="Pan Y.S."/>
            <person name="Xia L.Y."/>
            <person name="Li J."/>
            <person name="Zhao F."/>
            <person name="Cao W.C."/>
        </authorList>
    </citation>
    <scope>NUCLEOTIDE SEQUENCE</scope>
    <source>
        <strain evidence="10">Rmic-2018</strain>
    </source>
</reference>
<comment type="similarity">
    <text evidence="2">Belongs to the peptidase M13 family.</text>
</comment>
<keyword evidence="3" id="KW-0645">Protease</keyword>
<dbReference type="VEuPathDB" id="VectorBase:LOC119167075"/>
<dbReference type="InterPro" id="IPR042089">
    <property type="entry name" value="Peptidase_M13_dom_2"/>
</dbReference>
<evidence type="ECO:0008006" key="12">
    <source>
        <dbReference type="Google" id="ProtNLM"/>
    </source>
</evidence>
<dbReference type="InterPro" id="IPR008753">
    <property type="entry name" value="Peptidase_M13_N"/>
</dbReference>
<dbReference type="PANTHER" id="PTHR11733:SF240">
    <property type="entry name" value="GH14155P-RELATED"/>
    <property type="match status" value="1"/>
</dbReference>
<reference evidence="10" key="2">
    <citation type="submission" date="2021-09" db="EMBL/GenBank/DDBJ databases">
        <authorList>
            <person name="Jia N."/>
            <person name="Wang J."/>
            <person name="Shi W."/>
            <person name="Du L."/>
            <person name="Sun Y."/>
            <person name="Zhan W."/>
            <person name="Jiang J."/>
            <person name="Wang Q."/>
            <person name="Zhang B."/>
            <person name="Ji P."/>
            <person name="Sakyi L.B."/>
            <person name="Cui X."/>
            <person name="Yuan T."/>
            <person name="Jiang B."/>
            <person name="Yang W."/>
            <person name="Lam T.T.-Y."/>
            <person name="Chang Q."/>
            <person name="Ding S."/>
            <person name="Wang X."/>
            <person name="Zhu J."/>
            <person name="Ruan X."/>
            <person name="Zhao L."/>
            <person name="Wei J."/>
            <person name="Que T."/>
            <person name="Du C."/>
            <person name="Cheng J."/>
            <person name="Dai P."/>
            <person name="Han X."/>
            <person name="Huang E."/>
            <person name="Gao Y."/>
            <person name="Liu J."/>
            <person name="Shao H."/>
            <person name="Ye R."/>
            <person name="Li L."/>
            <person name="Wei W."/>
            <person name="Wang X."/>
            <person name="Wang C."/>
            <person name="Huo Q."/>
            <person name="Li W."/>
            <person name="Guo W."/>
            <person name="Chen H."/>
            <person name="Chen S."/>
            <person name="Zhou L."/>
            <person name="Zhou L."/>
            <person name="Ni X."/>
            <person name="Tian J."/>
            <person name="Zhou Y."/>
            <person name="Sheng Y."/>
            <person name="Liu T."/>
            <person name="Pan Y."/>
            <person name="Xia L."/>
            <person name="Li J."/>
            <person name="Zhao F."/>
            <person name="Cao W."/>
        </authorList>
    </citation>
    <scope>NUCLEOTIDE SEQUENCE</scope>
    <source>
        <strain evidence="10">Rmic-2018</strain>
        <tissue evidence="10">Larvae</tissue>
    </source>
</reference>
<dbReference type="Gene3D" id="3.40.390.10">
    <property type="entry name" value="Collagenase (Catalytic Domain)"/>
    <property type="match status" value="2"/>
</dbReference>
<dbReference type="InterPro" id="IPR000718">
    <property type="entry name" value="Peptidase_M13"/>
</dbReference>
<keyword evidence="4" id="KW-0479">Metal-binding</keyword>
<proteinExistence type="inferred from homology"/>
<gene>
    <name evidence="10" type="ORF">HPB51_007208</name>
</gene>
<dbReference type="InterPro" id="IPR018497">
    <property type="entry name" value="Peptidase_M13_C"/>
</dbReference>
<dbReference type="SUPFAM" id="SSF55486">
    <property type="entry name" value="Metalloproteases ('zincins'), catalytic domain"/>
    <property type="match status" value="2"/>
</dbReference>
<organism evidence="10 11">
    <name type="scientific">Rhipicephalus microplus</name>
    <name type="common">Cattle tick</name>
    <name type="synonym">Boophilus microplus</name>
    <dbReference type="NCBI Taxonomy" id="6941"/>
    <lineage>
        <taxon>Eukaryota</taxon>
        <taxon>Metazoa</taxon>
        <taxon>Ecdysozoa</taxon>
        <taxon>Arthropoda</taxon>
        <taxon>Chelicerata</taxon>
        <taxon>Arachnida</taxon>
        <taxon>Acari</taxon>
        <taxon>Parasitiformes</taxon>
        <taxon>Ixodida</taxon>
        <taxon>Ixodoidea</taxon>
        <taxon>Ixodidae</taxon>
        <taxon>Rhipicephalinae</taxon>
        <taxon>Rhipicephalus</taxon>
        <taxon>Boophilus</taxon>
    </lineage>
</organism>
<evidence type="ECO:0000256" key="1">
    <source>
        <dbReference type="ARBA" id="ARBA00001947"/>
    </source>
</evidence>
<dbReference type="GO" id="GO:0004222">
    <property type="term" value="F:metalloendopeptidase activity"/>
    <property type="evidence" value="ECO:0007669"/>
    <property type="project" value="InterPro"/>
</dbReference>
<protein>
    <recommendedName>
        <fullName evidence="12">M13 family peptidase</fullName>
    </recommendedName>
</protein>
<dbReference type="EMBL" id="JABSTU010000006">
    <property type="protein sequence ID" value="KAH8027658.1"/>
    <property type="molecule type" value="Genomic_DNA"/>
</dbReference>
<dbReference type="Gene3D" id="1.10.1380.10">
    <property type="entry name" value="Neutral endopeptidase , domain2"/>
    <property type="match status" value="1"/>
</dbReference>
<name>A0A9J6E0B0_RHIMP</name>
<dbReference type="PANTHER" id="PTHR11733">
    <property type="entry name" value="ZINC METALLOPROTEASE FAMILY M13 NEPRILYSIN-RELATED"/>
    <property type="match status" value="1"/>
</dbReference>
<dbReference type="VEuPathDB" id="VectorBase:LOC119168285"/>
<dbReference type="GO" id="GO:0046872">
    <property type="term" value="F:metal ion binding"/>
    <property type="evidence" value="ECO:0007669"/>
    <property type="project" value="UniProtKB-KW"/>
</dbReference>
<dbReference type="GO" id="GO:0016485">
    <property type="term" value="P:protein processing"/>
    <property type="evidence" value="ECO:0007669"/>
    <property type="project" value="TreeGrafter"/>
</dbReference>
<dbReference type="AlphaFoldDB" id="A0A9J6E0B0"/>
<feature type="domain" description="Peptidase M13 C-terminal" evidence="8">
    <location>
        <begin position="610"/>
        <end position="762"/>
    </location>
</feature>
<evidence type="ECO:0000256" key="3">
    <source>
        <dbReference type="ARBA" id="ARBA00022670"/>
    </source>
</evidence>
<comment type="caution">
    <text evidence="10">The sequence shown here is derived from an EMBL/GenBank/DDBJ whole genome shotgun (WGS) entry which is preliminary data.</text>
</comment>
<evidence type="ECO:0000256" key="6">
    <source>
        <dbReference type="ARBA" id="ARBA00022833"/>
    </source>
</evidence>
<feature type="domain" description="Peptidase M13 N-terminal" evidence="9">
    <location>
        <begin position="12"/>
        <end position="301"/>
    </location>
</feature>
<keyword evidence="7" id="KW-0482">Metalloprotease</keyword>
<keyword evidence="11" id="KW-1185">Reference proteome</keyword>
<evidence type="ECO:0000313" key="11">
    <source>
        <dbReference type="Proteomes" id="UP000821866"/>
    </source>
</evidence>
<dbReference type="InterPro" id="IPR024079">
    <property type="entry name" value="MetalloPept_cat_dom_sf"/>
</dbReference>
<evidence type="ECO:0000256" key="5">
    <source>
        <dbReference type="ARBA" id="ARBA00022801"/>
    </source>
</evidence>
<evidence type="ECO:0000256" key="7">
    <source>
        <dbReference type="ARBA" id="ARBA00023049"/>
    </source>
</evidence>
<evidence type="ECO:0000259" key="9">
    <source>
        <dbReference type="Pfam" id="PF05649"/>
    </source>
</evidence>
<evidence type="ECO:0000259" key="8">
    <source>
        <dbReference type="Pfam" id="PF01431"/>
    </source>
</evidence>